<dbReference type="InParanoid" id="A0A2I4C083"/>
<dbReference type="GeneID" id="106524224"/>
<dbReference type="GO" id="GO:0042138">
    <property type="term" value="P:meiotic DNA double-strand break formation"/>
    <property type="evidence" value="ECO:0007669"/>
    <property type="project" value="InterPro"/>
</dbReference>
<protein>
    <submittedName>
        <fullName evidence="4">Meiosis-specific protein MEI4 isoform X1</fullName>
    </submittedName>
</protein>
<keyword evidence="3" id="KW-1185">Reference proteome</keyword>
<evidence type="ECO:0000256" key="1">
    <source>
        <dbReference type="ARBA" id="ARBA00023254"/>
    </source>
</evidence>
<dbReference type="PANTHER" id="PTHR28575">
    <property type="entry name" value="MEIOSIS-SPECIFIC PROTEIN MEI4"/>
    <property type="match status" value="1"/>
</dbReference>
<dbReference type="InterPro" id="IPR025888">
    <property type="entry name" value="MEI4"/>
</dbReference>
<dbReference type="FunCoup" id="A0A2I4C083">
    <property type="interactions" value="777"/>
</dbReference>
<dbReference type="GO" id="GO:0007129">
    <property type="term" value="P:homologous chromosome pairing at meiosis"/>
    <property type="evidence" value="ECO:0007669"/>
    <property type="project" value="TreeGrafter"/>
</dbReference>
<proteinExistence type="inferred from homology"/>
<dbReference type="STRING" id="52670.A0A2I4C083"/>
<reference evidence="4" key="1">
    <citation type="submission" date="2025-08" db="UniProtKB">
        <authorList>
            <consortium name="RefSeq"/>
        </authorList>
    </citation>
    <scope>IDENTIFICATION</scope>
    <source>
        <strain evidence="4">Quisiro</strain>
        <tissue evidence="4">Liver</tissue>
    </source>
</reference>
<evidence type="ECO:0000313" key="3">
    <source>
        <dbReference type="Proteomes" id="UP000192220"/>
    </source>
</evidence>
<dbReference type="GO" id="GO:0048477">
    <property type="term" value="P:oogenesis"/>
    <property type="evidence" value="ECO:0007669"/>
    <property type="project" value="TreeGrafter"/>
</dbReference>
<dbReference type="CTD" id="101928601"/>
<dbReference type="KEGG" id="alim:106524224"/>
<gene>
    <name evidence="4" type="primary">mei4</name>
</gene>
<dbReference type="Pfam" id="PF13971">
    <property type="entry name" value="Mei4"/>
    <property type="match status" value="1"/>
</dbReference>
<dbReference type="OrthoDB" id="6351423at2759"/>
<accession>A0A2I4C083</accession>
<keyword evidence="1" id="KW-0469">Meiosis</keyword>
<dbReference type="AlphaFoldDB" id="A0A2I4C083"/>
<evidence type="ECO:0000256" key="2">
    <source>
        <dbReference type="ARBA" id="ARBA00093453"/>
    </source>
</evidence>
<sequence>MSGAARLMETEEAGRARWLYMRARVAVAMAVIKAKPPGASGRDHCEALSRGLRRLDRGWRNKARGLQQEVLRLRQELLITTVTSNTRSSSQVTEDNMDALSQDLFSPGSLVSCAGPQLDCDSETPDLLLQDPPVLPPPPGPCGGPGGSSLRPHVHFLLSLCALQRAECSGGAEARFFGPDGTVGSVTADTVCHLLRCVVAACRDPPAPGLPPDLVLRACQVASRALELLCAPRRPSVELMRRVEEPLKELIQTLLLSKRASRAAGRMVEYLVALGSSRILKSFVIRHIVSEISSVADQLLQASQEASGLEVFPVDRYQNSCHLLWILEVLLQNSEVPGRRVGVEQQEETGFLGLLEQPIFLLSEEFPLFSIYIWRIRNLLGSSVGSDLGLGSS</sequence>
<name>A0A2I4C083_AUSLI</name>
<dbReference type="RefSeq" id="XP_013873403.1">
    <property type="nucleotide sequence ID" value="XM_014017949.1"/>
</dbReference>
<evidence type="ECO:0000313" key="4">
    <source>
        <dbReference type="RefSeq" id="XP_013873403.1"/>
    </source>
</evidence>
<comment type="similarity">
    <text evidence="2">Belongs to the MEI4L family.</text>
</comment>
<dbReference type="PANTHER" id="PTHR28575:SF1">
    <property type="entry name" value="MEIOSIS-SPECIFIC PROTEIN MEI4"/>
    <property type="match status" value="1"/>
</dbReference>
<dbReference type="GO" id="GO:0000800">
    <property type="term" value="C:lateral element"/>
    <property type="evidence" value="ECO:0007669"/>
    <property type="project" value="TreeGrafter"/>
</dbReference>
<dbReference type="GO" id="GO:0007283">
    <property type="term" value="P:spermatogenesis"/>
    <property type="evidence" value="ECO:0007669"/>
    <property type="project" value="TreeGrafter"/>
</dbReference>
<organism evidence="3 4">
    <name type="scientific">Austrofundulus limnaeus</name>
    <name type="common">Annual killifish</name>
    <dbReference type="NCBI Taxonomy" id="52670"/>
    <lineage>
        <taxon>Eukaryota</taxon>
        <taxon>Metazoa</taxon>
        <taxon>Chordata</taxon>
        <taxon>Craniata</taxon>
        <taxon>Vertebrata</taxon>
        <taxon>Euteleostomi</taxon>
        <taxon>Actinopterygii</taxon>
        <taxon>Neopterygii</taxon>
        <taxon>Teleostei</taxon>
        <taxon>Neoteleostei</taxon>
        <taxon>Acanthomorphata</taxon>
        <taxon>Ovalentaria</taxon>
        <taxon>Atherinomorphae</taxon>
        <taxon>Cyprinodontiformes</taxon>
        <taxon>Rivulidae</taxon>
        <taxon>Austrofundulus</taxon>
    </lineage>
</organism>
<dbReference type="GO" id="GO:0006310">
    <property type="term" value="P:DNA recombination"/>
    <property type="evidence" value="ECO:0007669"/>
    <property type="project" value="InterPro"/>
</dbReference>
<dbReference type="Proteomes" id="UP000192220">
    <property type="component" value="Unplaced"/>
</dbReference>